<dbReference type="InterPro" id="IPR011330">
    <property type="entry name" value="Glyco_hydro/deAcase_b/a-brl"/>
</dbReference>
<organism evidence="1 2">
    <name type="scientific">Comamonas testosteroni</name>
    <name type="common">Pseudomonas testosteroni</name>
    <dbReference type="NCBI Taxonomy" id="285"/>
    <lineage>
        <taxon>Bacteria</taxon>
        <taxon>Pseudomonadati</taxon>
        <taxon>Pseudomonadota</taxon>
        <taxon>Betaproteobacteria</taxon>
        <taxon>Burkholderiales</taxon>
        <taxon>Comamonadaceae</taxon>
        <taxon>Comamonas</taxon>
    </lineage>
</organism>
<reference evidence="1 2" key="1">
    <citation type="submission" date="2013-09" db="EMBL/GenBank/DDBJ databases">
        <title>High correlation between genotypes and phenotypes of environmental bacteria Comamonas testosteroni strains.</title>
        <authorList>
            <person name="Liu L."/>
            <person name="Zhu W."/>
            <person name="Xia X."/>
            <person name="Xu B."/>
            <person name="Luo M."/>
            <person name="Wang G."/>
        </authorList>
    </citation>
    <scope>NUCLEOTIDE SEQUENCE [LARGE SCALE GENOMIC DNA]</scope>
    <source>
        <strain evidence="1 2">JL40</strain>
    </source>
</reference>
<dbReference type="SUPFAM" id="SSF88713">
    <property type="entry name" value="Glycoside hydrolase/deacetylase"/>
    <property type="match status" value="1"/>
</dbReference>
<dbReference type="Proteomes" id="UP000029553">
    <property type="component" value="Unassembled WGS sequence"/>
</dbReference>
<dbReference type="AlphaFoldDB" id="A0A096H3M9"/>
<evidence type="ECO:0000313" key="2">
    <source>
        <dbReference type="Proteomes" id="UP000029553"/>
    </source>
</evidence>
<protein>
    <submittedName>
        <fullName evidence="1">Uncharacterized protein</fullName>
    </submittedName>
</protein>
<evidence type="ECO:0000313" key="1">
    <source>
        <dbReference type="EMBL" id="KGH23387.1"/>
    </source>
</evidence>
<comment type="caution">
    <text evidence="1">The sequence shown here is derived from an EMBL/GenBank/DDBJ whole genome shotgun (WGS) entry which is preliminary data.</text>
</comment>
<dbReference type="EMBL" id="AWOR01000110">
    <property type="protein sequence ID" value="KGH23387.1"/>
    <property type="molecule type" value="Genomic_DNA"/>
</dbReference>
<gene>
    <name evidence="1" type="ORF">P353_28190</name>
</gene>
<proteinExistence type="predicted"/>
<accession>A0A096H3M9</accession>
<sequence>MACHGLKWIHYQNVPEEIERAHMQQCVNIFEELYGADGDHGLGWYTGRITALQRFLGHIQKRDNVWVCRRIDLARHRAERFPCNEPVSP</sequence>
<dbReference type="PANTHER" id="PTHR43123:SF1">
    <property type="entry name" value="POLYSACCHARIDE DEACETYLASE-RELATED"/>
    <property type="match status" value="1"/>
</dbReference>
<dbReference type="Gene3D" id="3.20.20.370">
    <property type="entry name" value="Glycoside hydrolase/deacetylase"/>
    <property type="match status" value="1"/>
</dbReference>
<name>A0A096H3M9_COMTE</name>
<dbReference type="GO" id="GO:0005975">
    <property type="term" value="P:carbohydrate metabolic process"/>
    <property type="evidence" value="ECO:0007669"/>
    <property type="project" value="InterPro"/>
</dbReference>
<dbReference type="PANTHER" id="PTHR43123">
    <property type="entry name" value="POLYSACCHARIDE DEACETYLASE-RELATED"/>
    <property type="match status" value="1"/>
</dbReference>